<reference evidence="2 3" key="1">
    <citation type="submission" date="2020-05" db="EMBL/GenBank/DDBJ databases">
        <title>Complete genome sequencing of Campylobacter and Arcobacter type strains.</title>
        <authorList>
            <person name="Miller W.G."/>
            <person name="Yee E."/>
        </authorList>
    </citation>
    <scope>NUCLEOTIDE SEQUENCE [LARGE SCALE GENOMIC DNA]</scope>
    <source>
        <strain evidence="2 3">LMG 6451</strain>
    </source>
</reference>
<keyword evidence="1" id="KW-0812">Transmembrane</keyword>
<proteinExistence type="predicted"/>
<keyword evidence="1" id="KW-0472">Membrane</keyword>
<dbReference type="AlphaFoldDB" id="A0AAE7EAB9"/>
<evidence type="ECO:0000256" key="1">
    <source>
        <dbReference type="SAM" id="Phobius"/>
    </source>
</evidence>
<feature type="transmembrane region" description="Helical" evidence="1">
    <location>
        <begin position="24"/>
        <end position="45"/>
    </location>
</feature>
<accession>A0AAE7EAB9</accession>
<sequence length="54" mass="6546">MLNLVPSNTNYNVHPLIIKNKKDMYFLIMFIALFFYLILICIFYPSEDNFKSFF</sequence>
<gene>
    <name evidence="2" type="ORF">CURT_1163</name>
</gene>
<keyword evidence="1" id="KW-1133">Transmembrane helix</keyword>
<name>A0AAE7EAB9_9BACT</name>
<protein>
    <submittedName>
        <fullName evidence="2">Uncharacterized protein</fullName>
    </submittedName>
</protein>
<organism evidence="2 3">
    <name type="scientific">Campylobacter ureolyticus</name>
    <dbReference type="NCBI Taxonomy" id="827"/>
    <lineage>
        <taxon>Bacteria</taxon>
        <taxon>Pseudomonadati</taxon>
        <taxon>Campylobacterota</taxon>
        <taxon>Epsilonproteobacteria</taxon>
        <taxon>Campylobacterales</taxon>
        <taxon>Campylobacteraceae</taxon>
        <taxon>Campylobacter</taxon>
    </lineage>
</organism>
<evidence type="ECO:0000313" key="2">
    <source>
        <dbReference type="EMBL" id="QKF84634.1"/>
    </source>
</evidence>
<dbReference type="EMBL" id="CP053832">
    <property type="protein sequence ID" value="QKF84634.1"/>
    <property type="molecule type" value="Genomic_DNA"/>
</dbReference>
<dbReference type="Proteomes" id="UP000509722">
    <property type="component" value="Chromosome"/>
</dbReference>
<evidence type="ECO:0000313" key="3">
    <source>
        <dbReference type="Proteomes" id="UP000509722"/>
    </source>
</evidence>